<dbReference type="InterPro" id="IPR022385">
    <property type="entry name" value="Rhs_assc_core"/>
</dbReference>
<dbReference type="OrthoDB" id="5862074at2"/>
<dbReference type="Pfam" id="PF05593">
    <property type="entry name" value="RHS_repeat"/>
    <property type="match status" value="1"/>
</dbReference>
<proteinExistence type="predicted"/>
<evidence type="ECO:0000256" key="1">
    <source>
        <dbReference type="ARBA" id="ARBA00022737"/>
    </source>
</evidence>
<dbReference type="Pfam" id="PF25023">
    <property type="entry name" value="TEN_YD-shell"/>
    <property type="match status" value="1"/>
</dbReference>
<dbReference type="NCBIfam" id="TIGR01643">
    <property type="entry name" value="YD_repeat_2x"/>
    <property type="match status" value="1"/>
</dbReference>
<reference evidence="6" key="1">
    <citation type="submission" date="2017-06" db="EMBL/GenBank/DDBJ databases">
        <authorList>
            <person name="Varghese N."/>
            <person name="Submissions S."/>
        </authorList>
    </citation>
    <scope>NUCLEOTIDE SEQUENCE [LARGE SCALE GENOMIC DNA]</scope>
    <source>
        <strain evidence="6">DSM 22348</strain>
    </source>
</reference>
<dbReference type="InterPro" id="IPR050708">
    <property type="entry name" value="T6SS_VgrG/RHS"/>
</dbReference>
<dbReference type="PANTHER" id="PTHR32305">
    <property type="match status" value="1"/>
</dbReference>
<sequence>MKRNWKELGEIWSGRALQQGEQVTVNVFDKALGTLLEQFTFRPKREEHRPQMIWVADLCRHLNHHSTLIRAGVEDESGEWDVLESGYRNKYWNITSRELVVISTVPRAFNWSTERRVALHSLEKLPQGTKLRMNVRTRSGELLETVSFTVSDPKRLTSGLWTKDFSIQINNTSRFVRAGRNNGETVEPYWEHDANWIWIPFNGEFLSVTWSRDGLKDVGKIESDRDAQDGERISFFVFDDVADKLLDRITLVASASKKRLGKAQWPADLARQINASSGHAGAGVRSGTAFTPKDSVNENVISQRYAELRTFTTALHLDNWEEARTLSASYDMQAGWRSIITVTTENQGNFCEVLTFTPDPARLKAAQWAKDAAAYINQHSLYLKAGVKTTTSKTFVPTESADSNLIWLPRDAKLSVRMGVGKLTELGYISSQRELRANEGCKVFVLDDGSEEILREINFTPTNKRTGTSLAPKDLASRVNGQTQLIVAGEQKDSEKPTPVASGYLNTIWGCANEIRAFHTFPSLKNWDKGPQLGKLDLKINQQVIVRVKGSKTGRIFESVAFWPTAGRYGLQAWTQDMSKEINARCRFVRAGEEKPELFIMEPAFSMGANYLWTPKGSGLQVEVEIIPGIAPVLPGMSSEAKQLFDHYAESSRRIFVDPRSGLPRLQIPLADLYADDSLSDPLKVSLAYNAGEGVHLQFGKACLSAELPQAWAANDFILTLRDGRRVRVSNTQEDFNGGDFKISPIHTSTLVGIQCTGVSVTYKDGTRDAFAFASFNKTSMTLLLCEYTLASGRSLKFVYEAGGLKVLKGETVLLEAKRIRMKSKVIEMLGSVVVFPGSKTEKRTFTLREKSEKEPDILIEEDGLASAGKTCYTVSQDKAGRLTGIRVEPQHDFTVDKKTETDKTLCKETLEYTGDGRVKRHDICPGEQMDDLVHEYTYTAEVTRVIAYFRMAAPRTAIERNYRFQNQHSSLEDYGSDEVQICRKHHHRLDEKNKCMLSVTQVWEGDVLVDDQEMRIDAIGNPISRRDNDQTTRYTYYNNYQQFEVRQTEEKVQDWSLFGWLFKALDFINPIGLAFVIGGSGGMTWGTYIKTTVAMKPAKNDYAKDAFNLPVAIDHCGSDATFAGEVESELLTQKVDGVEQAQRLTYFAYDQVDGRTRVKKKLTVLQPDAIEVDVEAAQLKAATAAAAEFIKSLDGQIAATSGNDKKGYETLKAELKKSLVAQSKENKLGYKLKTWKGASMSLDTFDYHTDAQQPGFGTVKSIETVLLTDKGARVESSLRTTTFDYTVDGDLLTIKTTLARAGETSIVSSQTRSRLTGRLHGSVDSEGVETAFTYDPQGNLTSETASKDGKTRHSITCSLQRKLVARCDLVEGGTTTRLERDSLGRRTSLSLKPAGASSFLETRRWEYDRLGRVSKSTESDYGKGNRKVSQREVKRTYAPLTGAISISNVLKDGNGKELANVSQTQQPCVKGERFVQGRFSVERQFNSARKVFVEHYASSDGGACKIERSLSAEGLLKSIRYLKIDKSGKETEHDAIVFEYDKHARMTKVSPKEGAASSFTYDAAGRLLSTTRDGTELGNRYPDSSLAAVAAEGYVKRAGKEHALGSQTVDLLGRVSSQTVRQLLTEFSYAGVSTAAQPKAPGAAPAALDGYASSTEESTRTHSQTATETSTLLFSTSGRVLSFNDLTGATTGYEYDFFDRVTRSVNEHCESVFTYADNGLLVSETVKALKAGNLTMTVSYHYDELGQEVRRTFTCAGMDKLDLERTLLADGRLRKSTLKSTKQVKDKTTQTEVHSDSYTYDSSLRLSQWEPSDTLALSYSYDALGNIELQEQAGSLDRHRFYYMTTAADSLLRTQKFRSAREIPVGLAGPPISHDSAGRLTLDGDRQISYHDNGQVNTYSLDAGASQYTFSYDSEGRVRGGTRGTRTETFHYRGDRVYAVVRGDSAKGGVAKRTLVLRNESRGCLMQDANADGKESRSFELRDANGTVFASLDLATKAITWFRYEPYGKRYSGSKSDNWLGFKGEALNLLDLHYLGNGYRLYDPEWGRFLSPDSWSPFGAGGAAAYAYGDGDPVNKHDPSGHQVVAQYERWGTMPFIQTTAFRVAVGAMGVLLAPFTAGMSALAAIATTALAAVSFVLDVTSLLLAESDPALSRTLEAWGQVFAICSAAAGAAMTVNGWKGMPRKWLSQRGGGATPRSRLYEVRAPKDLQRVLQAREAYLSKLATGYADARAAGGNAVRAFEEATFMPAGALGTEQGVNALSTYGAGRLQRAGQTTRNLFVGLARQFDESLLDAWGKTLDMYSGPNTLVQSFVPRPPEATTLVSIVAGPLGGRERFPA</sequence>
<dbReference type="Proteomes" id="UP000198407">
    <property type="component" value="Unassembled WGS sequence"/>
</dbReference>
<feature type="compositionally biased region" description="Polar residues" evidence="2">
    <location>
        <begin position="1653"/>
        <end position="1670"/>
    </location>
</feature>
<dbReference type="EMBL" id="FZOL01000036">
    <property type="protein sequence ID" value="SNT29623.1"/>
    <property type="molecule type" value="Genomic_DNA"/>
</dbReference>
<dbReference type="Gene3D" id="2.180.10.10">
    <property type="entry name" value="RHS repeat-associated core"/>
    <property type="match status" value="2"/>
</dbReference>
<feature type="domain" description="N-acetylglucosamine binding protein A" evidence="3">
    <location>
        <begin position="121"/>
        <end position="204"/>
    </location>
</feature>
<evidence type="ECO:0000259" key="3">
    <source>
        <dbReference type="Pfam" id="PF18416"/>
    </source>
</evidence>
<dbReference type="InterPro" id="IPR006530">
    <property type="entry name" value="YD"/>
</dbReference>
<name>A0A239LIF5_9PSED</name>
<protein>
    <submittedName>
        <fullName evidence="5">RHS repeat-associated core domain-containing protein</fullName>
    </submittedName>
</protein>
<keyword evidence="1" id="KW-0677">Repeat</keyword>
<evidence type="ECO:0000259" key="4">
    <source>
        <dbReference type="Pfam" id="PF25023"/>
    </source>
</evidence>
<dbReference type="Gene3D" id="3.30.70.2150">
    <property type="match status" value="6"/>
</dbReference>
<accession>A0A239LIF5</accession>
<dbReference type="PANTHER" id="PTHR32305:SF15">
    <property type="entry name" value="PROTEIN RHSA-RELATED"/>
    <property type="match status" value="1"/>
</dbReference>
<dbReference type="InterPro" id="IPR031325">
    <property type="entry name" value="RHS_repeat"/>
</dbReference>
<gene>
    <name evidence="5" type="ORF">SAMN05444352_13618</name>
</gene>
<feature type="region of interest" description="Disordered" evidence="2">
    <location>
        <begin position="1637"/>
        <end position="1670"/>
    </location>
</feature>
<evidence type="ECO:0000313" key="6">
    <source>
        <dbReference type="Proteomes" id="UP000198407"/>
    </source>
</evidence>
<dbReference type="Pfam" id="PF18416">
    <property type="entry name" value="GbpA_2"/>
    <property type="match status" value="4"/>
</dbReference>
<dbReference type="STRING" id="1215104.GCA_000730585_01711"/>
<keyword evidence="6" id="KW-1185">Reference proteome</keyword>
<feature type="domain" description="N-acetylglucosamine binding protein A" evidence="3">
    <location>
        <begin position="217"/>
        <end position="301"/>
    </location>
</feature>
<feature type="domain" description="Teneurin-like YD-shell" evidence="4">
    <location>
        <begin position="1732"/>
        <end position="2054"/>
    </location>
</feature>
<evidence type="ECO:0000256" key="2">
    <source>
        <dbReference type="SAM" id="MobiDB-lite"/>
    </source>
</evidence>
<dbReference type="InterPro" id="IPR041029">
    <property type="entry name" value="GbpA_2"/>
</dbReference>
<feature type="domain" description="N-acetylglucosamine binding protein A" evidence="3">
    <location>
        <begin position="320"/>
        <end position="414"/>
    </location>
</feature>
<dbReference type="InterPro" id="IPR056823">
    <property type="entry name" value="TEN-like_YD-shell"/>
</dbReference>
<feature type="domain" description="N-acetylglucosamine binding protein A" evidence="3">
    <location>
        <begin position="5"/>
        <end position="93"/>
    </location>
</feature>
<dbReference type="RefSeq" id="WP_042127270.1">
    <property type="nucleotide sequence ID" value="NZ_FZOL01000036.1"/>
</dbReference>
<dbReference type="NCBIfam" id="TIGR03696">
    <property type="entry name" value="Rhs_assc_core"/>
    <property type="match status" value="1"/>
</dbReference>
<evidence type="ECO:0000313" key="5">
    <source>
        <dbReference type="EMBL" id="SNT29623.1"/>
    </source>
</evidence>
<organism evidence="5 6">
    <name type="scientific">Pseudomonas japonica</name>
    <dbReference type="NCBI Taxonomy" id="256466"/>
    <lineage>
        <taxon>Bacteria</taxon>
        <taxon>Pseudomonadati</taxon>
        <taxon>Pseudomonadota</taxon>
        <taxon>Gammaproteobacteria</taxon>
        <taxon>Pseudomonadales</taxon>
        <taxon>Pseudomonadaceae</taxon>
        <taxon>Pseudomonas</taxon>
    </lineage>
</organism>
<feature type="compositionally biased region" description="Low complexity" evidence="2">
    <location>
        <begin position="1637"/>
        <end position="1648"/>
    </location>
</feature>